<dbReference type="Proteomes" id="UP000746747">
    <property type="component" value="Unassembled WGS sequence"/>
</dbReference>
<organism evidence="1 2">
    <name type="scientific">Cercopithifilaria johnstoni</name>
    <dbReference type="NCBI Taxonomy" id="2874296"/>
    <lineage>
        <taxon>Eukaryota</taxon>
        <taxon>Metazoa</taxon>
        <taxon>Ecdysozoa</taxon>
        <taxon>Nematoda</taxon>
        <taxon>Chromadorea</taxon>
        <taxon>Rhabditida</taxon>
        <taxon>Spirurina</taxon>
        <taxon>Spiruromorpha</taxon>
        <taxon>Filarioidea</taxon>
        <taxon>Onchocercidae</taxon>
        <taxon>Cercopithifilaria</taxon>
    </lineage>
</organism>
<gene>
    <name evidence="1" type="ORF">CJOHNSTONI_LOCUS2910</name>
</gene>
<protein>
    <submittedName>
        <fullName evidence="1">Uncharacterized protein</fullName>
    </submittedName>
</protein>
<keyword evidence="2" id="KW-1185">Reference proteome</keyword>
<sequence>MPDWWRDRTLGRAVTREKVKMEEEEEEEEGEEEDRTIVAVSIKSRGKKPDISHPVSIRIWNGWTKREPLLAHTQWH</sequence>
<reference evidence="1" key="1">
    <citation type="submission" date="2021-09" db="EMBL/GenBank/DDBJ databases">
        <authorList>
            <consortium name="Pathogen Informatics"/>
        </authorList>
    </citation>
    <scope>NUCLEOTIDE SEQUENCE</scope>
</reference>
<evidence type="ECO:0000313" key="1">
    <source>
        <dbReference type="EMBL" id="CAG9532613.1"/>
    </source>
</evidence>
<comment type="caution">
    <text evidence="1">The sequence shown here is derived from an EMBL/GenBank/DDBJ whole genome shotgun (WGS) entry which is preliminary data.</text>
</comment>
<dbReference type="EMBL" id="CAKAEH010001029">
    <property type="protein sequence ID" value="CAG9532613.1"/>
    <property type="molecule type" value="Genomic_DNA"/>
</dbReference>
<accession>A0A8J2PRP9</accession>
<proteinExistence type="predicted"/>
<dbReference type="AlphaFoldDB" id="A0A8J2PRP9"/>
<evidence type="ECO:0000313" key="2">
    <source>
        <dbReference type="Proteomes" id="UP000746747"/>
    </source>
</evidence>
<name>A0A8J2PRP9_9BILA</name>